<protein>
    <submittedName>
        <fullName evidence="1">Uncharacterized protein</fullName>
    </submittedName>
</protein>
<dbReference type="SUPFAM" id="SSF56322">
    <property type="entry name" value="ADC synthase"/>
    <property type="match status" value="1"/>
</dbReference>
<reference evidence="2" key="1">
    <citation type="submission" date="2016-07" db="EMBL/GenBank/DDBJ databases">
        <authorList>
            <person name="Florea S."/>
            <person name="Webb J.S."/>
            <person name="Jaromczyk J."/>
            <person name="Schardl C.L."/>
        </authorList>
    </citation>
    <scope>NUCLEOTIDE SEQUENCE [LARGE SCALE GENOMIC DNA]</scope>
    <source>
        <strain evidence="2">IPBSL-7</strain>
    </source>
</reference>
<name>A0A1C0AI85_9ACTN</name>
<organism evidence="1 2">
    <name type="scientific">Tessaracoccus lapidicaptus</name>
    <dbReference type="NCBI Taxonomy" id="1427523"/>
    <lineage>
        <taxon>Bacteria</taxon>
        <taxon>Bacillati</taxon>
        <taxon>Actinomycetota</taxon>
        <taxon>Actinomycetes</taxon>
        <taxon>Propionibacteriales</taxon>
        <taxon>Propionibacteriaceae</taxon>
        <taxon>Tessaracoccus</taxon>
    </lineage>
</organism>
<dbReference type="GO" id="GO:0000162">
    <property type="term" value="P:L-tryptophan biosynthetic process"/>
    <property type="evidence" value="ECO:0007669"/>
    <property type="project" value="TreeGrafter"/>
</dbReference>
<dbReference type="InterPro" id="IPR043131">
    <property type="entry name" value="BCAT-like_N"/>
</dbReference>
<dbReference type="Gene3D" id="3.30.470.10">
    <property type="match status" value="1"/>
</dbReference>
<dbReference type="PANTHER" id="PTHR11236:SF50">
    <property type="entry name" value="AMINODEOXYCHORISMATE SYNTHASE COMPONENT 1"/>
    <property type="match status" value="1"/>
</dbReference>
<dbReference type="AlphaFoldDB" id="A0A1C0AI85"/>
<dbReference type="RefSeq" id="WP_068752551.1">
    <property type="nucleotide sequence ID" value="NZ_LR214441.1"/>
</dbReference>
<dbReference type="InterPro" id="IPR019999">
    <property type="entry name" value="Anth_synth_I-like"/>
</dbReference>
<proteinExistence type="predicted"/>
<dbReference type="Pfam" id="PF01063">
    <property type="entry name" value="Aminotran_4"/>
    <property type="match status" value="1"/>
</dbReference>
<sequence>MDPFALLDDARTGRATLHTRLTRVDRVDLSGLDAALAAGWDRGEHCLAWLPYDLAEAETGLRRPSPGALYWFAERRDVDLGEVLPADGHGWLADTAPDVTEAEFATQVEAIRAAIAAGTSYQVNYTHRVTGRAVGSPAALYARLRERQPVEFGVLAHLPGPAAAWTLSLSPELFLHVADGVATSSPMKGTADADSDPALLGTDPKNRAENLMIVDLIRNDLSRVSVPGTVAVDRLFQVERVGSLWQMTSTVHGDLAPGTTPALLLSSLFPCGSITGAPKLASMRLIRAAEPTTRGLYTGALGTIEPADDPLGWRMDLSVVIRTLEIDAAGTATLGVGSGIVTDSTAAAEWAECRAKARFATDAGPTVHLREAMRVVDGAAPLAARHRSRLAASARALGFGDPGDAVARAVAETPRAGSWRVGIDVAPDGTARVTRSPLAPLAGEVTARLAPAPWRPGALARHKTSARQLYDDAVRAAEDAGAFDTIGYDADGYVLEGGRTSVVALVDGRWVTPPLDLGILDGVQRAEILARPELIGAGRIEERRLTVDELRRADTLVVTNAVRGVLPARLEES</sequence>
<accession>A0A1C0AI85</accession>
<dbReference type="InterPro" id="IPR036038">
    <property type="entry name" value="Aminotransferase-like"/>
</dbReference>
<gene>
    <name evidence="1" type="ORF">BCR15_09125</name>
</gene>
<dbReference type="InterPro" id="IPR015890">
    <property type="entry name" value="Chorismate_C"/>
</dbReference>
<dbReference type="PANTHER" id="PTHR11236">
    <property type="entry name" value="AMINOBENZOATE/ANTHRANILATE SYNTHASE"/>
    <property type="match status" value="1"/>
</dbReference>
<dbReference type="SUPFAM" id="SSF56752">
    <property type="entry name" value="D-aminoacid aminotransferase-like PLP-dependent enzymes"/>
    <property type="match status" value="1"/>
</dbReference>
<evidence type="ECO:0000313" key="2">
    <source>
        <dbReference type="Proteomes" id="UP000093501"/>
    </source>
</evidence>
<dbReference type="GO" id="GO:0046820">
    <property type="term" value="F:4-amino-4-deoxychorismate synthase activity"/>
    <property type="evidence" value="ECO:0007669"/>
    <property type="project" value="TreeGrafter"/>
</dbReference>
<dbReference type="PRINTS" id="PR00095">
    <property type="entry name" value="ANTSNTHASEI"/>
</dbReference>
<dbReference type="InterPro" id="IPR005801">
    <property type="entry name" value="ADC_synthase"/>
</dbReference>
<comment type="caution">
    <text evidence="1">The sequence shown here is derived from an EMBL/GenBank/DDBJ whole genome shotgun (WGS) entry which is preliminary data.</text>
</comment>
<dbReference type="InterPro" id="IPR043132">
    <property type="entry name" value="BCAT-like_C"/>
</dbReference>
<dbReference type="InterPro" id="IPR001544">
    <property type="entry name" value="Aminotrans_IV"/>
</dbReference>
<keyword evidence="2" id="KW-1185">Reference proteome</keyword>
<dbReference type="EMBL" id="MBQD01000025">
    <property type="protein sequence ID" value="OCL31774.1"/>
    <property type="molecule type" value="Genomic_DNA"/>
</dbReference>
<dbReference type="Gene3D" id="3.60.120.10">
    <property type="entry name" value="Anthranilate synthase"/>
    <property type="match status" value="1"/>
</dbReference>
<dbReference type="Gene3D" id="3.20.10.10">
    <property type="entry name" value="D-amino Acid Aminotransferase, subunit A, domain 2"/>
    <property type="match status" value="1"/>
</dbReference>
<dbReference type="Pfam" id="PF00425">
    <property type="entry name" value="Chorismate_bind"/>
    <property type="match status" value="1"/>
</dbReference>
<dbReference type="Proteomes" id="UP000093501">
    <property type="component" value="Unassembled WGS sequence"/>
</dbReference>
<evidence type="ECO:0000313" key="1">
    <source>
        <dbReference type="EMBL" id="OCL31774.1"/>
    </source>
</evidence>